<feature type="region of interest" description="Disordered" evidence="1">
    <location>
        <begin position="1"/>
        <end position="24"/>
    </location>
</feature>
<dbReference type="EMBL" id="JH598628">
    <property type="status" value="NOT_ANNOTATED_CDS"/>
    <property type="molecule type" value="Genomic_DNA"/>
</dbReference>
<sequence>MRPGKRDGALAPHPSVKVHRSGNGHPIVIRSRSCDGLLDVLNPAFMLSDNVPSIEKTEAGLTAIR</sequence>
<dbReference type="Proteomes" id="UP000011713">
    <property type="component" value="Unassembled WGS sequence"/>
</dbReference>
<proteinExistence type="predicted"/>
<dbReference type="VEuPathDB" id="FungiDB:HpaG808942"/>
<dbReference type="InParanoid" id="M4BRA3"/>
<evidence type="ECO:0000313" key="3">
    <source>
        <dbReference type="Proteomes" id="UP000011713"/>
    </source>
</evidence>
<dbReference type="HOGENOM" id="CLU_2854457_0_0_1"/>
<reference evidence="3" key="1">
    <citation type="journal article" date="2010" name="Science">
        <title>Signatures of adaptation to obligate biotrophy in the Hyaloperonospora arabidopsidis genome.</title>
        <authorList>
            <person name="Baxter L."/>
            <person name="Tripathy S."/>
            <person name="Ishaque N."/>
            <person name="Boot N."/>
            <person name="Cabral A."/>
            <person name="Kemen E."/>
            <person name="Thines M."/>
            <person name="Ah-Fong A."/>
            <person name="Anderson R."/>
            <person name="Badejoko W."/>
            <person name="Bittner-Eddy P."/>
            <person name="Boore J.L."/>
            <person name="Chibucos M.C."/>
            <person name="Coates M."/>
            <person name="Dehal P."/>
            <person name="Delehaunty K."/>
            <person name="Dong S."/>
            <person name="Downton P."/>
            <person name="Dumas B."/>
            <person name="Fabro G."/>
            <person name="Fronick C."/>
            <person name="Fuerstenberg S.I."/>
            <person name="Fulton L."/>
            <person name="Gaulin E."/>
            <person name="Govers F."/>
            <person name="Hughes L."/>
            <person name="Humphray S."/>
            <person name="Jiang R.H."/>
            <person name="Judelson H."/>
            <person name="Kamoun S."/>
            <person name="Kyung K."/>
            <person name="Meijer H."/>
            <person name="Minx P."/>
            <person name="Morris P."/>
            <person name="Nelson J."/>
            <person name="Phuntumart V."/>
            <person name="Qutob D."/>
            <person name="Rehmany A."/>
            <person name="Rougon-Cardoso A."/>
            <person name="Ryden P."/>
            <person name="Torto-Alalibo T."/>
            <person name="Studholme D."/>
            <person name="Wang Y."/>
            <person name="Win J."/>
            <person name="Wood J."/>
            <person name="Clifton S.W."/>
            <person name="Rogers J."/>
            <person name="Van den Ackerveken G."/>
            <person name="Jones J.D."/>
            <person name="McDowell J.M."/>
            <person name="Beynon J."/>
            <person name="Tyler B.M."/>
        </authorList>
    </citation>
    <scope>NUCLEOTIDE SEQUENCE [LARGE SCALE GENOMIC DNA]</scope>
    <source>
        <strain evidence="3">Emoy2</strain>
    </source>
</reference>
<reference evidence="2" key="2">
    <citation type="submission" date="2015-06" db="UniProtKB">
        <authorList>
            <consortium name="EnsemblProtists"/>
        </authorList>
    </citation>
    <scope>IDENTIFICATION</scope>
    <source>
        <strain evidence="2">Emoy2</strain>
    </source>
</reference>
<name>M4BRA3_HYAAE</name>
<dbReference type="AlphaFoldDB" id="M4BRA3"/>
<dbReference type="EnsemblProtists" id="HpaT808942">
    <property type="protein sequence ID" value="HpaP808942"/>
    <property type="gene ID" value="HpaG808942"/>
</dbReference>
<evidence type="ECO:0000313" key="2">
    <source>
        <dbReference type="EnsemblProtists" id="HpaP808942"/>
    </source>
</evidence>
<organism evidence="2 3">
    <name type="scientific">Hyaloperonospora arabidopsidis (strain Emoy2)</name>
    <name type="common">Downy mildew agent</name>
    <name type="synonym">Peronospora arabidopsidis</name>
    <dbReference type="NCBI Taxonomy" id="559515"/>
    <lineage>
        <taxon>Eukaryota</taxon>
        <taxon>Sar</taxon>
        <taxon>Stramenopiles</taxon>
        <taxon>Oomycota</taxon>
        <taxon>Peronosporomycetes</taxon>
        <taxon>Peronosporales</taxon>
        <taxon>Peronosporaceae</taxon>
        <taxon>Hyaloperonospora</taxon>
    </lineage>
</organism>
<evidence type="ECO:0000256" key="1">
    <source>
        <dbReference type="SAM" id="MobiDB-lite"/>
    </source>
</evidence>
<protein>
    <submittedName>
        <fullName evidence="2">Uncharacterized protein</fullName>
    </submittedName>
</protein>
<keyword evidence="3" id="KW-1185">Reference proteome</keyword>
<accession>M4BRA3</accession>